<dbReference type="GO" id="GO:0005768">
    <property type="term" value="C:endosome"/>
    <property type="evidence" value="ECO:0007669"/>
    <property type="project" value="TreeGrafter"/>
</dbReference>
<keyword evidence="5" id="KW-0343">GTPase activation</keyword>
<dbReference type="Gene3D" id="1.20.1270.60">
    <property type="entry name" value="Arfaptin homology (AH) domain/BAR domain"/>
    <property type="match status" value="1"/>
</dbReference>
<feature type="non-terminal residue" evidence="9">
    <location>
        <position position="1054"/>
    </location>
</feature>
<dbReference type="Pfam" id="PF01412">
    <property type="entry name" value="ArfGap"/>
    <property type="match status" value="1"/>
</dbReference>
<evidence type="ECO:0000256" key="6">
    <source>
        <dbReference type="SAM" id="MobiDB-lite"/>
    </source>
</evidence>
<comment type="subcellular location">
    <subcellularLocation>
        <location evidence="5">Cytoplasm</location>
    </subcellularLocation>
</comment>
<evidence type="ECO:0000256" key="4">
    <source>
        <dbReference type="PROSITE-ProRule" id="PRU00288"/>
    </source>
</evidence>
<dbReference type="PANTHER" id="PTHR23180">
    <property type="entry name" value="CENTAURIN/ARF"/>
    <property type="match status" value="1"/>
</dbReference>
<keyword evidence="10" id="KW-1185">Reference proteome</keyword>
<evidence type="ECO:0000313" key="10">
    <source>
        <dbReference type="Proteomes" id="UP000095085"/>
    </source>
</evidence>
<dbReference type="RefSeq" id="XP_020076151.1">
    <property type="nucleotide sequence ID" value="XM_020223811.1"/>
</dbReference>
<keyword evidence="3 5" id="KW-0862">Zinc</keyword>
<keyword evidence="2 4" id="KW-0863">Zinc-finger</keyword>
<dbReference type="SUPFAM" id="SSF57863">
    <property type="entry name" value="ArfGap/RecO-like zinc finger"/>
    <property type="match status" value="1"/>
</dbReference>
<dbReference type="EMBL" id="KV454541">
    <property type="protein sequence ID" value="ODV67084.1"/>
    <property type="molecule type" value="Genomic_DNA"/>
</dbReference>
<dbReference type="Proteomes" id="UP000095085">
    <property type="component" value="Unassembled WGS sequence"/>
</dbReference>
<dbReference type="InterPro" id="IPR038508">
    <property type="entry name" value="ArfGAP_dom_sf"/>
</dbReference>
<dbReference type="InterPro" id="IPR037278">
    <property type="entry name" value="ARFGAP/RecO"/>
</dbReference>
<dbReference type="GO" id="GO:0005096">
    <property type="term" value="F:GTPase activator activity"/>
    <property type="evidence" value="ECO:0007669"/>
    <property type="project" value="UniProtKB-KW"/>
</dbReference>
<evidence type="ECO:0000256" key="5">
    <source>
        <dbReference type="RuleBase" id="RU369028"/>
    </source>
</evidence>
<keyword evidence="1 5" id="KW-0479">Metal-binding</keyword>
<evidence type="ECO:0000259" key="7">
    <source>
        <dbReference type="PROSITE" id="PS50003"/>
    </source>
</evidence>
<dbReference type="InterPro" id="IPR001849">
    <property type="entry name" value="PH_domain"/>
</dbReference>
<evidence type="ECO:0000259" key="8">
    <source>
        <dbReference type="PROSITE" id="PS50115"/>
    </source>
</evidence>
<comment type="function">
    <text evidence="5">GTPase-activating protein for the ADP ribosylation factor family.</text>
</comment>
<keyword evidence="5" id="KW-0040">ANK repeat</keyword>
<dbReference type="PROSITE" id="PS50115">
    <property type="entry name" value="ARFGAP"/>
    <property type="match status" value="1"/>
</dbReference>
<dbReference type="Gene3D" id="1.10.220.150">
    <property type="entry name" value="Arf GTPase activating protein"/>
    <property type="match status" value="1"/>
</dbReference>
<dbReference type="SUPFAM" id="SSF103657">
    <property type="entry name" value="BAR/IMD domain-like"/>
    <property type="match status" value="1"/>
</dbReference>
<dbReference type="InterPro" id="IPR011993">
    <property type="entry name" value="PH-like_dom_sf"/>
</dbReference>
<dbReference type="GeneID" id="30998360"/>
<feature type="domain" description="PH" evidence="7">
    <location>
        <begin position="640"/>
        <end position="738"/>
    </location>
</feature>
<dbReference type="OrthoDB" id="10266696at2759"/>
<dbReference type="InterPro" id="IPR027267">
    <property type="entry name" value="AH/BAR_dom_sf"/>
</dbReference>
<dbReference type="GO" id="GO:0005802">
    <property type="term" value="C:trans-Golgi network"/>
    <property type="evidence" value="ECO:0007669"/>
    <property type="project" value="TreeGrafter"/>
</dbReference>
<feature type="domain" description="Arf-GAP" evidence="8">
    <location>
        <begin position="815"/>
        <end position="941"/>
    </location>
</feature>
<accession>A0A1E4RII7</accession>
<dbReference type="Pfam" id="PF00169">
    <property type="entry name" value="PH"/>
    <property type="match status" value="1"/>
</dbReference>
<dbReference type="PROSITE" id="PS50003">
    <property type="entry name" value="PH_DOMAIN"/>
    <property type="match status" value="1"/>
</dbReference>
<dbReference type="SUPFAM" id="SSF50729">
    <property type="entry name" value="PH domain-like"/>
    <property type="match status" value="1"/>
</dbReference>
<dbReference type="InterPro" id="IPR001164">
    <property type="entry name" value="ArfGAP_dom"/>
</dbReference>
<name>A0A1E4RII7_9ASCO</name>
<keyword evidence="5" id="KW-0963">Cytoplasm</keyword>
<reference evidence="10" key="1">
    <citation type="submission" date="2016-05" db="EMBL/GenBank/DDBJ databases">
        <title>Comparative genomics of biotechnologically important yeasts.</title>
        <authorList>
            <consortium name="DOE Joint Genome Institute"/>
            <person name="Riley R."/>
            <person name="Haridas S."/>
            <person name="Wolfe K.H."/>
            <person name="Lopes M.R."/>
            <person name="Hittinger C.T."/>
            <person name="Goker M."/>
            <person name="Salamov A."/>
            <person name="Wisecaver J."/>
            <person name="Long T.M."/>
            <person name="Aerts A.L."/>
            <person name="Barry K."/>
            <person name="Choi C."/>
            <person name="Clum A."/>
            <person name="Coughlan A.Y."/>
            <person name="Deshpande S."/>
            <person name="Douglass A.P."/>
            <person name="Hanson S.J."/>
            <person name="Klenk H.-P."/>
            <person name="Labutti K."/>
            <person name="Lapidus A."/>
            <person name="Lindquist E."/>
            <person name="Lipzen A."/>
            <person name="Meier-Kolthoff J.P."/>
            <person name="Ohm R.A."/>
            <person name="Otillar R.P."/>
            <person name="Pangilinan J."/>
            <person name="Peng Y."/>
            <person name="Rokas A."/>
            <person name="Rosa C.A."/>
            <person name="Scheuner C."/>
            <person name="Sibirny A.A."/>
            <person name="Slot J.C."/>
            <person name="Stielow J.B."/>
            <person name="Sun H."/>
            <person name="Kurtzman C.P."/>
            <person name="Blackwell M."/>
            <person name="Grigoriev I.V."/>
            <person name="Jeffries T.W."/>
        </authorList>
    </citation>
    <scope>NUCLEOTIDE SEQUENCE [LARGE SCALE GENOMIC DNA]</scope>
    <source>
        <strain evidence="10">NRRL Y-1933</strain>
    </source>
</reference>
<dbReference type="GO" id="GO:0006891">
    <property type="term" value="P:intra-Golgi vesicle-mediated transport"/>
    <property type="evidence" value="ECO:0007669"/>
    <property type="project" value="TreeGrafter"/>
</dbReference>
<dbReference type="CDD" id="cd00821">
    <property type="entry name" value="PH"/>
    <property type="match status" value="1"/>
</dbReference>
<evidence type="ECO:0000256" key="2">
    <source>
        <dbReference type="ARBA" id="ARBA00022771"/>
    </source>
</evidence>
<gene>
    <name evidence="9" type="ORF">HYPBUDRAFT_88236</name>
</gene>
<dbReference type="Gene3D" id="2.30.29.30">
    <property type="entry name" value="Pleckstrin-homology domain (PH domain)/Phosphotyrosine-binding domain (PTB)"/>
    <property type="match status" value="1"/>
</dbReference>
<dbReference type="SMART" id="SM00105">
    <property type="entry name" value="ArfGap"/>
    <property type="match status" value="1"/>
</dbReference>
<proteinExistence type="predicted"/>
<dbReference type="PANTHER" id="PTHR23180:SF160">
    <property type="entry name" value="ADP-RIBOSYLATION FACTOR GTPASE-ACTIVATING PROTEIN EFFECTOR PROTEIN 1"/>
    <property type="match status" value="1"/>
</dbReference>
<dbReference type="AlphaFoldDB" id="A0A1E4RII7"/>
<dbReference type="GO" id="GO:0008270">
    <property type="term" value="F:zinc ion binding"/>
    <property type="evidence" value="ECO:0007669"/>
    <property type="project" value="UniProtKB-KW"/>
</dbReference>
<sequence length="1054" mass="121560">MDPVSSIAFPYYESKESRISLNKLFLANETDTTRYSIQLADEIGESSSIKTKKCSLISKIDTGTQETIPELFNYITNGSYYDNKQSVESPLVTTPLLVRIPLSYYRIKLNVSIDPIETESPDKFLLIIKSVGDTENYEQFKDLIINGSYDSNNTEISKLSYSQLPIDNTSKEIQRIIINDSFHQDIFQNNKLSISLWELDSKMNDCSHLFNFQFWVDQSVNDFKHDEYLTPINLTAPPPLTFMKPQQESEKHHTTSKTLRSLNRNEKLAKRKPTSFTIADFREGFNFNIEDGPEFRKSLQRYETNLPDFKKIVGHLLNELKSLEIYLKKLANVRNRMVDHIGKLCDLQFNPLLNNLDLKNQFSQSLEAIFEPFENNMKFFLKDICDSKLVAKISNLVTSYPTSGNKESSGDHNDISHNRKNFESTSKEYYNWLNKYLSNEKERPALKLLTKRKNFELYKFDYLNSLNLITNNQYFNQLLENFFKFLNLPFDKATNYKLLSFDQFRDVKLSQDLLGEDFLIYLNVLSRFNSEKFQFRQMIEACQSNEELTNVIRHNRLNHPRNLNLDKMKNSSINSPITPNQQLPSDQNISDNNNIDDISDTLVTKNNLDLIFTSDSPLNHQSSVTAVPVKLNNHLDDDQNSEMSGILYTLGGQGKPGWHKEWVVLNQGRLIEYSDWRNGQLPINKPIDIALSSIKPIKHEKRQFCFEIFTSAGNKHVFQAINEDERNKWIKALYNAGQVTSQLMSPTTPKATLNQPNIQKPVTTKPNSKNLSKIITDFGPEQYRAPPMIPGQSLDRSVSPISIQSGPPLSAYKDKNYLQMVRSISNTDNNICLDCGSQEGVEWVSINFLGSFCINCSSCHRNLGSHVSKIRSLKLDNFNKESEVLLNYINNKKINEFLEANLQTLGDKKINPLSSNEDRLAFIKNKYVLKKYKKEIDSINDLLIKSIQKINLPDILTYIICGADVNMQIQISLNNSKSNEKSKESRLSNKISLFEYSLRKFVEITENEITKRYFLVSELLLLNGFNINSIKELNTEIGLTDEAIEYWKDKRARL</sequence>
<dbReference type="CDD" id="cd08204">
    <property type="entry name" value="ArfGap"/>
    <property type="match status" value="1"/>
</dbReference>
<evidence type="ECO:0000256" key="1">
    <source>
        <dbReference type="ARBA" id="ARBA00022723"/>
    </source>
</evidence>
<evidence type="ECO:0000256" key="3">
    <source>
        <dbReference type="ARBA" id="ARBA00022833"/>
    </source>
</evidence>
<feature type="region of interest" description="Disordered" evidence="6">
    <location>
        <begin position="747"/>
        <end position="771"/>
    </location>
</feature>
<keyword evidence="5" id="KW-0677">Repeat</keyword>
<evidence type="ECO:0000313" key="9">
    <source>
        <dbReference type="EMBL" id="ODV67084.1"/>
    </source>
</evidence>
<organism evidence="9 10">
    <name type="scientific">Hyphopichia burtonii NRRL Y-1933</name>
    <dbReference type="NCBI Taxonomy" id="984485"/>
    <lineage>
        <taxon>Eukaryota</taxon>
        <taxon>Fungi</taxon>
        <taxon>Dikarya</taxon>
        <taxon>Ascomycota</taxon>
        <taxon>Saccharomycotina</taxon>
        <taxon>Pichiomycetes</taxon>
        <taxon>Debaryomycetaceae</taxon>
        <taxon>Hyphopichia</taxon>
    </lineage>
</organism>
<dbReference type="SMART" id="SM00233">
    <property type="entry name" value="PH"/>
    <property type="match status" value="1"/>
</dbReference>
<dbReference type="InterPro" id="IPR045258">
    <property type="entry name" value="ACAP1/2/3-like"/>
</dbReference>
<protein>
    <recommendedName>
        <fullName evidence="5">ADP-ribosylation factor GTPase-activating protein</fullName>
    </recommendedName>
</protein>
<dbReference type="STRING" id="984485.A0A1E4RII7"/>